<evidence type="ECO:0000256" key="1">
    <source>
        <dbReference type="ARBA" id="ARBA00004651"/>
    </source>
</evidence>
<gene>
    <name evidence="8" type="ORF">CWR45_02250</name>
</gene>
<feature type="transmembrane region" description="Helical" evidence="6">
    <location>
        <begin position="87"/>
        <end position="108"/>
    </location>
</feature>
<dbReference type="Pfam" id="PF00482">
    <property type="entry name" value="T2SSF"/>
    <property type="match status" value="1"/>
</dbReference>
<protein>
    <submittedName>
        <fullName evidence="8">Type II secretion protein F</fullName>
    </submittedName>
</protein>
<evidence type="ECO:0000256" key="6">
    <source>
        <dbReference type="SAM" id="Phobius"/>
    </source>
</evidence>
<keyword evidence="4 6" id="KW-1133">Transmembrane helix</keyword>
<evidence type="ECO:0000313" key="8">
    <source>
        <dbReference type="EMBL" id="RDW21716.1"/>
    </source>
</evidence>
<accession>A0A3D8PZV3</accession>
<dbReference type="PANTHER" id="PTHR35007">
    <property type="entry name" value="INTEGRAL MEMBRANE PROTEIN-RELATED"/>
    <property type="match status" value="1"/>
</dbReference>
<dbReference type="Proteomes" id="UP000256520">
    <property type="component" value="Unassembled WGS sequence"/>
</dbReference>
<sequence length="288" mass="32426">MVIALGIGTLLIIAVYFGLSLKVGKTYEVIIADFKDKYQLMIMAPVSLYLIDKLKIMERFYSQIAKIQQKMISLYGNRTALQHTRMFIAQLISIVLVCILGTFLFTLVSEGDQTIFFVGLLFTVLLPIAMISKLSNQEKERKNQILTELPEVVNKIILLVNAGETVQQALIRCVTTTKDPNSPLIRELNETVNKMVSNEPFHQVLNDLSKKCGIQEISIFTTTILLNYRKGGNDLIIALRELSHTLWEKRKAISKTKGEEASSKLVFPLILIFVAVMIIVGYPALTIM</sequence>
<name>A0A3D8PZV3_9BACI</name>
<evidence type="ECO:0000256" key="3">
    <source>
        <dbReference type="ARBA" id="ARBA00022692"/>
    </source>
</evidence>
<comment type="caution">
    <text evidence="8">The sequence shown here is derived from an EMBL/GenBank/DDBJ whole genome shotgun (WGS) entry which is preliminary data.</text>
</comment>
<keyword evidence="9" id="KW-1185">Reference proteome</keyword>
<keyword evidence="2" id="KW-1003">Cell membrane</keyword>
<proteinExistence type="predicted"/>
<dbReference type="GO" id="GO:0005886">
    <property type="term" value="C:plasma membrane"/>
    <property type="evidence" value="ECO:0007669"/>
    <property type="project" value="UniProtKB-SubCell"/>
</dbReference>
<dbReference type="EMBL" id="PIOD01000002">
    <property type="protein sequence ID" value="RDW21716.1"/>
    <property type="molecule type" value="Genomic_DNA"/>
</dbReference>
<dbReference type="AlphaFoldDB" id="A0A3D8PZV3"/>
<feature type="domain" description="Type II secretion system protein GspF" evidence="7">
    <location>
        <begin position="156"/>
        <end position="283"/>
    </location>
</feature>
<dbReference type="OrthoDB" id="9793966at2"/>
<evidence type="ECO:0000256" key="5">
    <source>
        <dbReference type="ARBA" id="ARBA00023136"/>
    </source>
</evidence>
<evidence type="ECO:0000256" key="4">
    <source>
        <dbReference type="ARBA" id="ARBA00022989"/>
    </source>
</evidence>
<evidence type="ECO:0000313" key="9">
    <source>
        <dbReference type="Proteomes" id="UP000256520"/>
    </source>
</evidence>
<evidence type="ECO:0000259" key="7">
    <source>
        <dbReference type="Pfam" id="PF00482"/>
    </source>
</evidence>
<organism evidence="8 9">
    <name type="scientific">Oceanobacillus chungangensis</name>
    <dbReference type="NCBI Taxonomy" id="1229152"/>
    <lineage>
        <taxon>Bacteria</taxon>
        <taxon>Bacillati</taxon>
        <taxon>Bacillota</taxon>
        <taxon>Bacilli</taxon>
        <taxon>Bacillales</taxon>
        <taxon>Bacillaceae</taxon>
        <taxon>Oceanobacillus</taxon>
    </lineage>
</organism>
<dbReference type="PANTHER" id="PTHR35007:SF2">
    <property type="entry name" value="PILUS ASSEMBLE PROTEIN"/>
    <property type="match status" value="1"/>
</dbReference>
<reference evidence="9" key="1">
    <citation type="submission" date="2017-11" db="EMBL/GenBank/DDBJ databases">
        <authorList>
            <person name="Zhu W."/>
        </authorList>
    </citation>
    <scope>NUCLEOTIDE SEQUENCE [LARGE SCALE GENOMIC DNA]</scope>
    <source>
        <strain evidence="9">CAU 1051</strain>
    </source>
</reference>
<dbReference type="RefSeq" id="WP_115748172.1">
    <property type="nucleotide sequence ID" value="NZ_PIOD01000002.1"/>
</dbReference>
<comment type="subcellular location">
    <subcellularLocation>
        <location evidence="1">Cell membrane</location>
        <topology evidence="1">Multi-pass membrane protein</topology>
    </subcellularLocation>
</comment>
<feature type="transmembrane region" description="Helical" evidence="6">
    <location>
        <begin position="265"/>
        <end position="285"/>
    </location>
</feature>
<evidence type="ECO:0000256" key="2">
    <source>
        <dbReference type="ARBA" id="ARBA00022475"/>
    </source>
</evidence>
<keyword evidence="3 6" id="KW-0812">Transmembrane</keyword>
<feature type="transmembrane region" description="Helical" evidence="6">
    <location>
        <begin position="114"/>
        <end position="132"/>
    </location>
</feature>
<dbReference type="InterPro" id="IPR018076">
    <property type="entry name" value="T2SS_GspF_dom"/>
</dbReference>
<keyword evidence="5 6" id="KW-0472">Membrane</keyword>